<dbReference type="GO" id="GO:0071897">
    <property type="term" value="P:DNA biosynthetic process"/>
    <property type="evidence" value="ECO:0007669"/>
    <property type="project" value="UniProtKB-ARBA"/>
</dbReference>
<dbReference type="InterPro" id="IPR043502">
    <property type="entry name" value="DNA/RNA_pol_sf"/>
</dbReference>
<dbReference type="Pfam" id="PF05380">
    <property type="entry name" value="Peptidase_A17"/>
    <property type="match status" value="1"/>
</dbReference>
<organism evidence="2 3">
    <name type="scientific">Spodoptera exigua</name>
    <name type="common">Beet armyworm</name>
    <name type="synonym">Noctua fulgens</name>
    <dbReference type="NCBI Taxonomy" id="7107"/>
    <lineage>
        <taxon>Eukaryota</taxon>
        <taxon>Metazoa</taxon>
        <taxon>Ecdysozoa</taxon>
        <taxon>Arthropoda</taxon>
        <taxon>Hexapoda</taxon>
        <taxon>Insecta</taxon>
        <taxon>Pterygota</taxon>
        <taxon>Neoptera</taxon>
        <taxon>Endopterygota</taxon>
        <taxon>Lepidoptera</taxon>
        <taxon>Glossata</taxon>
        <taxon>Ditrysia</taxon>
        <taxon>Noctuoidea</taxon>
        <taxon>Noctuidae</taxon>
        <taxon>Amphipyrinae</taxon>
        <taxon>Spodoptera</taxon>
    </lineage>
</organism>
<dbReference type="SUPFAM" id="SSF56672">
    <property type="entry name" value="DNA/RNA polymerases"/>
    <property type="match status" value="1"/>
</dbReference>
<dbReference type="InterPro" id="IPR008042">
    <property type="entry name" value="Retrotrans_Pao"/>
</dbReference>
<dbReference type="InterPro" id="IPR040676">
    <property type="entry name" value="DUF5641"/>
</dbReference>
<comment type="caution">
    <text evidence="2">The sequence shown here is derived from an EMBL/GenBank/DDBJ whole genome shotgun (WGS) entry which is preliminary data.</text>
</comment>
<dbReference type="CDD" id="cd01644">
    <property type="entry name" value="RT_pepA17"/>
    <property type="match status" value="1"/>
</dbReference>
<name>A0A922MSC2_SPOEX</name>
<dbReference type="Pfam" id="PF18701">
    <property type="entry name" value="DUF5641"/>
    <property type="match status" value="1"/>
</dbReference>
<feature type="domain" description="DUF5641" evidence="1">
    <location>
        <begin position="1038"/>
        <end position="1088"/>
    </location>
</feature>
<dbReference type="PANTHER" id="PTHR47331">
    <property type="entry name" value="PHD-TYPE DOMAIN-CONTAINING PROTEIN"/>
    <property type="match status" value="1"/>
</dbReference>
<dbReference type="Proteomes" id="UP000814243">
    <property type="component" value="Unassembled WGS sequence"/>
</dbReference>
<evidence type="ECO:0000313" key="3">
    <source>
        <dbReference type="Proteomes" id="UP000814243"/>
    </source>
</evidence>
<sequence length="1097" mass="124466">MPSGSDEGQENASVNATLKELISLRGTKKGQLTKFNNFVTTLSEIPVQTVTSKQNKELIVRLSKIEGIIHEFDEIQTKIELMSEDPKQLIERDLFEDFYYSSIASAQEEINRTDSDTNQKKLFHQRKSFVASANSKTTKHNNKNDYHTCPYCNQKHRIVECTTFKDLSPQVRSSEAIKLNLCLNCLRRGHAVKDCRLDGNCRVCQQRHNSLLHVDQDNDSNQTILKSLSISMPAQSSGQVLLGTAVVQVVDPRTKNTYLARALLDAGSQSSFITENLKNTMNLTTQNTSFCITGINNAPVHLSNSCEVIVQSLIGPFVAHLKCLVMPKITGHLPNIPVDILRLNLPENIKLADPNFSQPSEVDLLLGAEVFFEAISPNKLKMGAGMPILQDTQFGWIVAGPLNMPTGSLNKSEIKNTVCNFTKEINNNLTKFWNIEEVSTSKLPLSPHDEFCEQHFVENTTRLEDGRFSVKMPFLENPETALGESYYMAEKRLLNIEKKLMKNSSLREQYHNFMKEYEDLGHLTKIERPPFGYFIPHHAVIRDTSETTKLRVVFDASAKTTSKKSLNDILAIGPTVQDELFDILVRFRQHKYVLCGDITKMYRQIMIDKSQRHLQLILWRDDESRPINILQLNTVTYGTAAAPFLSTRCLRQLADDCTDPMISEVIKHDFYVDDLLTGCSNQNDLLHIHKGVTDTLASACFSIHKFRTNCPQIFTSSTESKSLDLDKESNVLGVLWVPNTDSLKFSIKIDTQTPTKRIILSNTCKIFDPLGLLSACTITLKLLLQKLWKLKLGWDDPVPHDIKRLWEKVTSHLNLFLSVSVPRYAMCSSPVKTELHCFVDASQDAYAACVYIRSLDADDFITIRLLCTKTRVAPLKPVTIPRLELCAALLGARLMNKVSNALRCKNNNKHFWSDSTITLGWIKTQPKLLKAFVCNRVHEIHELTERNSWKYVPTDLNPADLASRGVAPSVLINSSLWWEGPSFLLNSASKWPSYPNIKVDLPEIKVHNTQEIKLYNHKFINFDNYSSAIRLKRVYAYVFRFEEGLPPLKWKMGRVQQVYPGSDGVVRVADFKTYRGTERRAVNKVCPLLTNQEEEAE</sequence>
<dbReference type="AlphaFoldDB" id="A0A922MSC2"/>
<gene>
    <name evidence="2" type="ORF">HF086_011466</name>
</gene>
<accession>A0A922MSC2</accession>
<proteinExistence type="predicted"/>
<protein>
    <recommendedName>
        <fullName evidence="1">DUF5641 domain-containing protein</fullName>
    </recommendedName>
</protein>
<dbReference type="EMBL" id="JACEFF010000235">
    <property type="protein sequence ID" value="KAH9641437.1"/>
    <property type="molecule type" value="Genomic_DNA"/>
</dbReference>
<evidence type="ECO:0000259" key="1">
    <source>
        <dbReference type="Pfam" id="PF18701"/>
    </source>
</evidence>
<dbReference type="PANTHER" id="PTHR47331:SF1">
    <property type="entry name" value="GAG-LIKE PROTEIN"/>
    <property type="match status" value="1"/>
</dbReference>
<evidence type="ECO:0000313" key="2">
    <source>
        <dbReference type="EMBL" id="KAH9641437.1"/>
    </source>
</evidence>
<reference evidence="2" key="1">
    <citation type="journal article" date="2021" name="G3 (Bethesda)">
        <title>Genome and transcriptome analysis of the beet armyworm Spodoptera exigua reveals targets for pest control. .</title>
        <authorList>
            <person name="Simon S."/>
            <person name="Breeschoten T."/>
            <person name="Jansen H.J."/>
            <person name="Dirks R.P."/>
            <person name="Schranz M.E."/>
            <person name="Ros V.I.D."/>
        </authorList>
    </citation>
    <scope>NUCLEOTIDE SEQUENCE</scope>
    <source>
        <strain evidence="2">TB_SE_WUR_2020</strain>
    </source>
</reference>